<evidence type="ECO:0000313" key="4">
    <source>
        <dbReference type="EMBL" id="MBV3392133.1"/>
    </source>
</evidence>
<dbReference type="InterPro" id="IPR052344">
    <property type="entry name" value="Transposase-related"/>
</dbReference>
<evidence type="ECO:0000313" key="5">
    <source>
        <dbReference type="Proteomes" id="UP001196408"/>
    </source>
</evidence>
<dbReference type="EMBL" id="JAHOEF010000010">
    <property type="protein sequence ID" value="MBV3382150.1"/>
    <property type="molecule type" value="Genomic_DNA"/>
</dbReference>
<dbReference type="InterPro" id="IPR039552">
    <property type="entry name" value="IS66_C"/>
</dbReference>
<dbReference type="Pfam" id="PF03050">
    <property type="entry name" value="DDE_Tnp_IS66"/>
    <property type="match status" value="1"/>
</dbReference>
<accession>A0AAW4MU57</accession>
<dbReference type="PANTHER" id="PTHR33678:SF1">
    <property type="entry name" value="BLL1576 PROTEIN"/>
    <property type="match status" value="1"/>
</dbReference>
<dbReference type="PANTHER" id="PTHR33678">
    <property type="entry name" value="BLL1576 PROTEIN"/>
    <property type="match status" value="1"/>
</dbReference>
<dbReference type="EMBL" id="JAHOEL010000009">
    <property type="protein sequence ID" value="MBV3392133.1"/>
    <property type="molecule type" value="Genomic_DNA"/>
</dbReference>
<dbReference type="Proteomes" id="UP001196408">
    <property type="component" value="Unassembled WGS sequence"/>
</dbReference>
<comment type="caution">
    <text evidence="3">The sequence shown here is derived from an EMBL/GenBank/DDBJ whole genome shotgun (WGS) entry which is preliminary data.</text>
</comment>
<evidence type="ECO:0000313" key="3">
    <source>
        <dbReference type="EMBL" id="MBV3382150.1"/>
    </source>
</evidence>
<keyword evidence="6" id="KW-1185">Reference proteome</keyword>
<dbReference type="Pfam" id="PF05717">
    <property type="entry name" value="TnpB_IS66"/>
    <property type="match status" value="1"/>
</dbReference>
<protein>
    <submittedName>
        <fullName evidence="3">IS66 family insertion sequence element accessory protein TnpB</fullName>
    </submittedName>
</protein>
<reference evidence="3 6" key="1">
    <citation type="submission" date="2021-06" db="EMBL/GenBank/DDBJ databases">
        <title>Collection of gut derived symbiotic bacterial strains cultured from healthy donors.</title>
        <authorList>
            <person name="Lin H."/>
            <person name="Littmann E."/>
            <person name="Pamer E.G."/>
        </authorList>
    </citation>
    <scope>NUCLEOTIDE SEQUENCE</scope>
    <source>
        <strain evidence="4 6">MSK.21.70</strain>
        <strain evidence="3">MSK.21.82</strain>
    </source>
</reference>
<dbReference type="NCBIfam" id="NF033819">
    <property type="entry name" value="IS66_TnpB"/>
    <property type="match status" value="1"/>
</dbReference>
<dbReference type="Pfam" id="PF13817">
    <property type="entry name" value="DDE_Tnp_IS66_C"/>
    <property type="match status" value="1"/>
</dbReference>
<sequence length="273" mass="31465">MLGDISKAEHIYIAVGYTDMRKQIDGLSALVTTQFRLDPFSNLVFLFCGRNARVMKTLYWEGDGFVLLYKRLENSRFKWPRDESEAREITPSSSGASDTLSYTGLKKIAKLFAIEKEIDTFPPEDKVKIRQERSKPLVDDFFSWCKDNQNKVLTASKTGKAIQYALNYEAGLRSFLEDVLVPMTNSLDERTIRPFTVGRKNWLFSTSTKGAEASAAVFSLIETAKANRLDPYDYIEFILDYLPQQDLVENPERLDWFLPWSEEIKEEFEIKAD</sequence>
<feature type="domain" description="Transposase IS66 central" evidence="1">
    <location>
        <begin position="98"/>
        <end position="212"/>
    </location>
</feature>
<dbReference type="InterPro" id="IPR004291">
    <property type="entry name" value="Transposase_IS66_central"/>
</dbReference>
<proteinExistence type="predicted"/>
<feature type="domain" description="Transposase IS66 C-terminal" evidence="2">
    <location>
        <begin position="219"/>
        <end position="260"/>
    </location>
</feature>
<dbReference type="InterPro" id="IPR008878">
    <property type="entry name" value="Transposase_IS66_Orf2"/>
</dbReference>
<evidence type="ECO:0000313" key="6">
    <source>
        <dbReference type="Proteomes" id="UP001197492"/>
    </source>
</evidence>
<evidence type="ECO:0000259" key="1">
    <source>
        <dbReference type="Pfam" id="PF03050"/>
    </source>
</evidence>
<evidence type="ECO:0000259" key="2">
    <source>
        <dbReference type="Pfam" id="PF13817"/>
    </source>
</evidence>
<name>A0AAW4MU57_9FIRM</name>
<gene>
    <name evidence="3" type="primary">tnpB</name>
    <name evidence="3" type="ORF">KSV97_02690</name>
    <name evidence="4" type="ORF">KSW06_02485</name>
</gene>
<dbReference type="AlphaFoldDB" id="A0AAW4MU57"/>
<organism evidence="3 5">
    <name type="scientific">Catenibacterium mitsuokai</name>
    <dbReference type="NCBI Taxonomy" id="100886"/>
    <lineage>
        <taxon>Bacteria</taxon>
        <taxon>Bacillati</taxon>
        <taxon>Bacillota</taxon>
        <taxon>Erysipelotrichia</taxon>
        <taxon>Erysipelotrichales</taxon>
        <taxon>Coprobacillaceae</taxon>
        <taxon>Catenibacterium</taxon>
    </lineage>
</organism>
<dbReference type="Proteomes" id="UP001197492">
    <property type="component" value="Unassembled WGS sequence"/>
</dbReference>